<dbReference type="InterPro" id="IPR000571">
    <property type="entry name" value="Znf_CCCH"/>
</dbReference>
<feature type="domain" description="C3H1-type" evidence="3">
    <location>
        <begin position="400"/>
        <end position="429"/>
    </location>
</feature>
<evidence type="ECO:0000259" key="4">
    <source>
        <dbReference type="Pfam" id="PF25543"/>
    </source>
</evidence>
<keyword evidence="6" id="KW-1185">Reference proteome</keyword>
<evidence type="ECO:0000256" key="1">
    <source>
        <dbReference type="SAM" id="MobiDB-lite"/>
    </source>
</evidence>
<dbReference type="PANTHER" id="PTHR37543:SF1">
    <property type="entry name" value="CCCH ZINC FINGER DNA BINDING PROTEIN (AFU_ORTHOLOGUE AFUA_5G12760)"/>
    <property type="match status" value="1"/>
</dbReference>
<dbReference type="OrthoDB" id="2270193at2759"/>
<reference evidence="5 6" key="1">
    <citation type="submission" date="2013-03" db="EMBL/GenBank/DDBJ databases">
        <title>The Genome Sequence of Capronia coronata CBS 617.96.</title>
        <authorList>
            <consortium name="The Broad Institute Genomics Platform"/>
            <person name="Cuomo C."/>
            <person name="de Hoog S."/>
            <person name="Gorbushina A."/>
            <person name="Walker B."/>
            <person name="Young S.K."/>
            <person name="Zeng Q."/>
            <person name="Gargeya S."/>
            <person name="Fitzgerald M."/>
            <person name="Haas B."/>
            <person name="Abouelleil A."/>
            <person name="Allen A.W."/>
            <person name="Alvarado L."/>
            <person name="Arachchi H.M."/>
            <person name="Berlin A.M."/>
            <person name="Chapman S.B."/>
            <person name="Gainer-Dewar J."/>
            <person name="Goldberg J."/>
            <person name="Griggs A."/>
            <person name="Gujja S."/>
            <person name="Hansen M."/>
            <person name="Howarth C."/>
            <person name="Imamovic A."/>
            <person name="Ireland A."/>
            <person name="Larimer J."/>
            <person name="McCowan C."/>
            <person name="Murphy C."/>
            <person name="Pearson M."/>
            <person name="Poon T.W."/>
            <person name="Priest M."/>
            <person name="Roberts A."/>
            <person name="Saif S."/>
            <person name="Shea T."/>
            <person name="Sisk P."/>
            <person name="Sykes S."/>
            <person name="Wortman J."/>
            <person name="Nusbaum C."/>
            <person name="Birren B."/>
        </authorList>
    </citation>
    <scope>NUCLEOTIDE SEQUENCE [LARGE SCALE GENOMIC DNA]</scope>
    <source>
        <strain evidence="5 6">CBS 617.96</strain>
    </source>
</reference>
<evidence type="ECO:0008006" key="7">
    <source>
        <dbReference type="Google" id="ProtNLM"/>
    </source>
</evidence>
<evidence type="ECO:0000259" key="2">
    <source>
        <dbReference type="Pfam" id="PF25540"/>
    </source>
</evidence>
<organism evidence="5 6">
    <name type="scientific">Capronia coronata CBS 617.96</name>
    <dbReference type="NCBI Taxonomy" id="1182541"/>
    <lineage>
        <taxon>Eukaryota</taxon>
        <taxon>Fungi</taxon>
        <taxon>Dikarya</taxon>
        <taxon>Ascomycota</taxon>
        <taxon>Pezizomycotina</taxon>
        <taxon>Eurotiomycetes</taxon>
        <taxon>Chaetothyriomycetidae</taxon>
        <taxon>Chaetothyriales</taxon>
        <taxon>Herpotrichiellaceae</taxon>
        <taxon>Capronia</taxon>
    </lineage>
</organism>
<protein>
    <recommendedName>
        <fullName evidence="7">C3H1-type domain-containing protein</fullName>
    </recommendedName>
</protein>
<name>W9Z119_9EURO</name>
<dbReference type="AlphaFoldDB" id="W9Z119"/>
<evidence type="ECO:0000313" key="5">
    <source>
        <dbReference type="EMBL" id="EXJ95650.1"/>
    </source>
</evidence>
<feature type="compositionally biased region" description="Low complexity" evidence="1">
    <location>
        <begin position="296"/>
        <end position="311"/>
    </location>
</feature>
<dbReference type="EMBL" id="AMWN01000001">
    <property type="protein sequence ID" value="EXJ95650.1"/>
    <property type="molecule type" value="Genomic_DNA"/>
</dbReference>
<dbReference type="InterPro" id="IPR057683">
    <property type="entry name" value="DUF7923"/>
</dbReference>
<feature type="region of interest" description="Disordered" evidence="1">
    <location>
        <begin position="276"/>
        <end position="378"/>
    </location>
</feature>
<accession>W9Z119</accession>
<dbReference type="Pfam" id="PF25542">
    <property type="entry name" value="zf-CCCH_12"/>
    <property type="match status" value="1"/>
</dbReference>
<dbReference type="Pfam" id="PF25543">
    <property type="entry name" value="zf-CCCH_tandem"/>
    <property type="match status" value="1"/>
</dbReference>
<gene>
    <name evidence="5" type="ORF">A1O1_00772</name>
</gene>
<sequence>MAVLPNPHELLQRLQDYRAFDEARQSEFEFLAQTCLRLNTERLTLQSDLDDERNTRRTWKKRAEEAEAAVQRKFVVVLVDADGYIFRKAYFQALAASGGSKAANELYTEVVNNLRSAEAVPAINPDCDVLVNIYANKSGLARTLAAADYLNHPSQIDQFFSSFTQSRSLFQFIDCGPGKERVDAKLRDTFRFYAYNAQCQRVYLACCHDNGYIAELDKYRHDAIVMPKVMLVQAAQTAPAIRAYAGLPFQSTRFDSVFETSPLDITARAEASYGPPGLDALTLDSSPEHTTNDWTPSASRSSYSSVSAAPPGLTPLMPLSTNSKPANQVKSPTPPAETATVAKTSVQPPPQPQPQPLAQTQAPNGGGEAKSGIPINRFGQRIDLKMRMPTTSEMERFEERISQRRKLCNEHHLRDNCESYNCRYDHDPIDAAMRNTLRSKARSIPCGQGSKCRRQDCFYGHVCPWGNTNCVNLKCAFLKAGLHDIRDLEIAKFVPAQPGP</sequence>
<dbReference type="HOGENOM" id="CLU_031811_5_1_1"/>
<dbReference type="eggNOG" id="ENOG502SJHR">
    <property type="taxonomic scope" value="Eukaryota"/>
</dbReference>
<dbReference type="PANTHER" id="PTHR37543">
    <property type="entry name" value="CCCH ZINC FINGER DNA BINDING PROTEIN (AFU_ORTHOLOGUE AFUA_5G12760)"/>
    <property type="match status" value="1"/>
</dbReference>
<proteinExistence type="predicted"/>
<dbReference type="Proteomes" id="UP000019484">
    <property type="component" value="Unassembled WGS sequence"/>
</dbReference>
<dbReference type="STRING" id="1182541.W9Z119"/>
<feature type="compositionally biased region" description="Polar residues" evidence="1">
    <location>
        <begin position="319"/>
        <end position="331"/>
    </location>
</feature>
<dbReference type="Pfam" id="PF25540">
    <property type="entry name" value="DUF7923"/>
    <property type="match status" value="1"/>
</dbReference>
<dbReference type="GeneID" id="19155678"/>
<evidence type="ECO:0000259" key="3">
    <source>
        <dbReference type="Pfam" id="PF25542"/>
    </source>
</evidence>
<dbReference type="RefSeq" id="XP_007719879.1">
    <property type="nucleotide sequence ID" value="XM_007721689.1"/>
</dbReference>
<comment type="caution">
    <text evidence="5">The sequence shown here is derived from an EMBL/GenBank/DDBJ whole genome shotgun (WGS) entry which is preliminary data.</text>
</comment>
<feature type="domain" description="DUF7923" evidence="2">
    <location>
        <begin position="71"/>
        <end position="258"/>
    </location>
</feature>
<dbReference type="Gene3D" id="4.10.1000.30">
    <property type="match status" value="1"/>
</dbReference>
<evidence type="ECO:0000313" key="6">
    <source>
        <dbReference type="Proteomes" id="UP000019484"/>
    </source>
</evidence>
<feature type="domain" description="Tandem CCCH zinc finger" evidence="4">
    <location>
        <begin position="437"/>
        <end position="479"/>
    </location>
</feature>
<dbReference type="InterPro" id="IPR057654">
    <property type="entry name" value="Znf-CCCH_tandem"/>
</dbReference>